<keyword evidence="2" id="KW-0418">Kinase</keyword>
<sequence length="251" mass="27397">MPDEQELAREAERDSVTAQLQNMVLESDDVQEFLNGLVSVAAQAFTGPYGDVFCGITLLRPRSMVTVASSSEKARQVDEVQYGFDDGPCLRAAREGITVHIRDFLTETRFPEYREAIAGHGLRSALGIPIRLDEGASAGLDFYSTEPNTFDAKGIRVAEGFARDASQSLRLAVRVAKLTEASTNMRAAMESRTSIDMAIGAIMAQNRCGQEEATAILRKASSNRNVKLRDLSADILNSIGQHKPVITHFDS</sequence>
<dbReference type="GO" id="GO:0003723">
    <property type="term" value="F:RNA binding"/>
    <property type="evidence" value="ECO:0007669"/>
    <property type="project" value="InterPro"/>
</dbReference>
<keyword evidence="1" id="KW-0808">Transferase</keyword>
<dbReference type="PIRSF" id="PIRSF036625">
    <property type="entry name" value="GAF_ANTAR"/>
    <property type="match status" value="1"/>
</dbReference>
<dbReference type="Pfam" id="PF13185">
    <property type="entry name" value="GAF_2"/>
    <property type="match status" value="1"/>
</dbReference>
<dbReference type="InterPro" id="IPR011006">
    <property type="entry name" value="CheY-like_superfamily"/>
</dbReference>
<dbReference type="SMART" id="SM00065">
    <property type="entry name" value="GAF"/>
    <property type="match status" value="1"/>
</dbReference>
<protein>
    <submittedName>
        <fullName evidence="6">Response regulator receiver protein</fullName>
    </submittedName>
</protein>
<evidence type="ECO:0000256" key="1">
    <source>
        <dbReference type="ARBA" id="ARBA00022679"/>
    </source>
</evidence>
<gene>
    <name evidence="6" type="ORF">CVO76_12030</name>
</gene>
<accession>A0A2L0UJJ5</accession>
<evidence type="ECO:0000259" key="5">
    <source>
        <dbReference type="PROSITE" id="PS50921"/>
    </source>
</evidence>
<dbReference type="Gene3D" id="3.30.450.40">
    <property type="match status" value="1"/>
</dbReference>
<evidence type="ECO:0000256" key="2">
    <source>
        <dbReference type="ARBA" id="ARBA00022777"/>
    </source>
</evidence>
<dbReference type="InterPro" id="IPR029016">
    <property type="entry name" value="GAF-like_dom_sf"/>
</dbReference>
<dbReference type="RefSeq" id="WP_133081975.1">
    <property type="nucleotide sequence ID" value="NZ_CP024915.1"/>
</dbReference>
<reference evidence="6 7" key="1">
    <citation type="submission" date="2017-11" db="EMBL/GenBank/DDBJ databases">
        <title>Draft genome of Arthrobacter agilis strain UMCV2, a plant growth-promoting rhizobacterium and biocontrol capacity of phytopathogenic fungi.</title>
        <authorList>
            <person name="Martinez-Camara R."/>
            <person name="Santoyo G."/>
            <person name="Moreno-Hagelsieb G."/>
            <person name="Valencia-Cantero E."/>
        </authorList>
    </citation>
    <scope>NUCLEOTIDE SEQUENCE [LARGE SCALE GENOMIC DNA]</scope>
    <source>
        <strain evidence="6 7">UMCV2</strain>
    </source>
</reference>
<dbReference type="Pfam" id="PF03861">
    <property type="entry name" value="ANTAR"/>
    <property type="match status" value="1"/>
</dbReference>
<evidence type="ECO:0000256" key="3">
    <source>
        <dbReference type="ARBA" id="ARBA00023015"/>
    </source>
</evidence>
<keyword evidence="3" id="KW-0805">Transcription regulation</keyword>
<organism evidence="6 7">
    <name type="scientific">Arthrobacter agilis</name>
    <dbReference type="NCBI Taxonomy" id="37921"/>
    <lineage>
        <taxon>Bacteria</taxon>
        <taxon>Bacillati</taxon>
        <taxon>Actinomycetota</taxon>
        <taxon>Actinomycetes</taxon>
        <taxon>Micrococcales</taxon>
        <taxon>Micrococcaceae</taxon>
        <taxon>Arthrobacter</taxon>
    </lineage>
</organism>
<dbReference type="InterPro" id="IPR003018">
    <property type="entry name" value="GAF"/>
</dbReference>
<evidence type="ECO:0000313" key="6">
    <source>
        <dbReference type="EMBL" id="AUZ89395.1"/>
    </source>
</evidence>
<dbReference type="EMBL" id="CP024915">
    <property type="protein sequence ID" value="AUZ89395.1"/>
    <property type="molecule type" value="Genomic_DNA"/>
</dbReference>
<dbReference type="SUPFAM" id="SSF55781">
    <property type="entry name" value="GAF domain-like"/>
    <property type="match status" value="1"/>
</dbReference>
<proteinExistence type="predicted"/>
<dbReference type="SUPFAM" id="SSF52172">
    <property type="entry name" value="CheY-like"/>
    <property type="match status" value="1"/>
</dbReference>
<dbReference type="InterPro" id="IPR036388">
    <property type="entry name" value="WH-like_DNA-bd_sf"/>
</dbReference>
<dbReference type="InterPro" id="IPR005561">
    <property type="entry name" value="ANTAR"/>
</dbReference>
<evidence type="ECO:0000256" key="4">
    <source>
        <dbReference type="ARBA" id="ARBA00023163"/>
    </source>
</evidence>
<dbReference type="AlphaFoldDB" id="A0A2L0UJJ5"/>
<dbReference type="GO" id="GO:0016301">
    <property type="term" value="F:kinase activity"/>
    <property type="evidence" value="ECO:0007669"/>
    <property type="project" value="UniProtKB-KW"/>
</dbReference>
<dbReference type="PROSITE" id="PS50921">
    <property type="entry name" value="ANTAR"/>
    <property type="match status" value="1"/>
</dbReference>
<name>A0A2L0UJJ5_9MICC</name>
<keyword evidence="4" id="KW-0804">Transcription</keyword>
<dbReference type="Gene3D" id="1.10.10.10">
    <property type="entry name" value="Winged helix-like DNA-binding domain superfamily/Winged helix DNA-binding domain"/>
    <property type="match status" value="1"/>
</dbReference>
<evidence type="ECO:0000313" key="7">
    <source>
        <dbReference type="Proteomes" id="UP000239187"/>
    </source>
</evidence>
<feature type="domain" description="ANTAR" evidence="5">
    <location>
        <begin position="175"/>
        <end position="236"/>
    </location>
</feature>
<dbReference type="Proteomes" id="UP000239187">
    <property type="component" value="Chromosome"/>
</dbReference>
<dbReference type="InterPro" id="IPR012074">
    <property type="entry name" value="GAF_ANTAR"/>
</dbReference>
<dbReference type="SMART" id="SM01012">
    <property type="entry name" value="ANTAR"/>
    <property type="match status" value="1"/>
</dbReference>